<dbReference type="AlphaFoldDB" id="A0A9D1IPW4"/>
<evidence type="ECO:0000313" key="3">
    <source>
        <dbReference type="Proteomes" id="UP000824074"/>
    </source>
</evidence>
<dbReference type="InterPro" id="IPR036249">
    <property type="entry name" value="Thioredoxin-like_sf"/>
</dbReference>
<gene>
    <name evidence="2" type="primary">traF</name>
    <name evidence="2" type="ORF">IAB68_00400</name>
</gene>
<proteinExistence type="predicted"/>
<dbReference type="Proteomes" id="UP000824074">
    <property type="component" value="Unassembled WGS sequence"/>
</dbReference>
<sequence>MEIFLLIIILLMVLVTMICSIITTIIEVKDEHEQPLVKKALGISSIAIIIVLVIALAFGVSTIKKDDNKSNDSNETVALESAGFNEVTLDEYLNLVNGQDKSIILVARPTCSYCEAFAPILSEAADDLGLTINYIDTDKFSSDDWTTFNESLDYLSENEWGTPLTLIVQNGEVVDANNGYVELDDIKTFFTDNGLGE</sequence>
<name>A0A9D1IPW4_9FIRM</name>
<comment type="caution">
    <text evidence="2">The sequence shown here is derived from an EMBL/GenBank/DDBJ whole genome shotgun (WGS) entry which is preliminary data.</text>
</comment>
<dbReference type="EMBL" id="DVMT01000005">
    <property type="protein sequence ID" value="HIU39749.1"/>
    <property type="molecule type" value="Genomic_DNA"/>
</dbReference>
<reference evidence="2" key="1">
    <citation type="submission" date="2020-10" db="EMBL/GenBank/DDBJ databases">
        <authorList>
            <person name="Gilroy R."/>
        </authorList>
    </citation>
    <scope>NUCLEOTIDE SEQUENCE</scope>
    <source>
        <strain evidence="2">CHK193-30670</strain>
    </source>
</reference>
<dbReference type="InterPro" id="IPR046698">
    <property type="entry name" value="PedC-like"/>
</dbReference>
<protein>
    <submittedName>
        <fullName evidence="2">Conjugal transfer protein TraF</fullName>
    </submittedName>
</protein>
<feature type="transmembrane region" description="Helical" evidence="1">
    <location>
        <begin position="6"/>
        <end position="28"/>
    </location>
</feature>
<organism evidence="2 3">
    <name type="scientific">Candidatus Aphodocola excrementigallinarum</name>
    <dbReference type="NCBI Taxonomy" id="2840670"/>
    <lineage>
        <taxon>Bacteria</taxon>
        <taxon>Bacillati</taxon>
        <taxon>Bacillota</taxon>
        <taxon>Bacilli</taxon>
        <taxon>Candidatus Aphodocola</taxon>
    </lineage>
</organism>
<dbReference type="Gene3D" id="3.40.30.10">
    <property type="entry name" value="Glutaredoxin"/>
    <property type="match status" value="1"/>
</dbReference>
<dbReference type="Pfam" id="PF20207">
    <property type="entry name" value="DUF6568"/>
    <property type="match status" value="1"/>
</dbReference>
<feature type="transmembrane region" description="Helical" evidence="1">
    <location>
        <begin position="40"/>
        <end position="60"/>
    </location>
</feature>
<keyword evidence="1" id="KW-0812">Transmembrane</keyword>
<reference evidence="2" key="2">
    <citation type="journal article" date="2021" name="PeerJ">
        <title>Extensive microbial diversity within the chicken gut microbiome revealed by metagenomics and culture.</title>
        <authorList>
            <person name="Gilroy R."/>
            <person name="Ravi A."/>
            <person name="Getino M."/>
            <person name="Pursley I."/>
            <person name="Horton D.L."/>
            <person name="Alikhan N.F."/>
            <person name="Baker D."/>
            <person name="Gharbi K."/>
            <person name="Hall N."/>
            <person name="Watson M."/>
            <person name="Adriaenssens E.M."/>
            <person name="Foster-Nyarko E."/>
            <person name="Jarju S."/>
            <person name="Secka A."/>
            <person name="Antonio M."/>
            <person name="Oren A."/>
            <person name="Chaudhuri R.R."/>
            <person name="La Ragione R."/>
            <person name="Hildebrand F."/>
            <person name="Pallen M.J."/>
        </authorList>
    </citation>
    <scope>NUCLEOTIDE SEQUENCE</scope>
    <source>
        <strain evidence="2">CHK193-30670</strain>
    </source>
</reference>
<dbReference type="CDD" id="cd02947">
    <property type="entry name" value="TRX_family"/>
    <property type="match status" value="1"/>
</dbReference>
<keyword evidence="1" id="KW-0472">Membrane</keyword>
<evidence type="ECO:0000313" key="2">
    <source>
        <dbReference type="EMBL" id="HIU39749.1"/>
    </source>
</evidence>
<accession>A0A9D1IPW4</accession>
<evidence type="ECO:0000256" key="1">
    <source>
        <dbReference type="SAM" id="Phobius"/>
    </source>
</evidence>
<dbReference type="SUPFAM" id="SSF52833">
    <property type="entry name" value="Thioredoxin-like"/>
    <property type="match status" value="1"/>
</dbReference>
<keyword evidence="1" id="KW-1133">Transmembrane helix</keyword>